<dbReference type="Pfam" id="PF18199">
    <property type="entry name" value="Dynein_C"/>
    <property type="match status" value="1"/>
</dbReference>
<dbReference type="InterPro" id="IPR027417">
    <property type="entry name" value="P-loop_NTPase"/>
</dbReference>
<dbReference type="FunFam" id="1.10.8.720:FF:000003">
    <property type="entry name" value="Cytoplasmic dynein heavy chain 2"/>
    <property type="match status" value="1"/>
</dbReference>
<dbReference type="GO" id="GO:0007018">
    <property type="term" value="P:microtubule-based movement"/>
    <property type="evidence" value="ECO:0007669"/>
    <property type="project" value="InterPro"/>
</dbReference>
<reference evidence="4 5" key="1">
    <citation type="journal article" date="2020" name="Nature">
        <title>Six reference-quality genomes reveal evolution of bat adaptations.</title>
        <authorList>
            <person name="Jebb D."/>
            <person name="Huang Z."/>
            <person name="Pippel M."/>
            <person name="Hughes G.M."/>
            <person name="Lavrichenko K."/>
            <person name="Devanna P."/>
            <person name="Winkler S."/>
            <person name="Jermiin L.S."/>
            <person name="Skirmuntt E.C."/>
            <person name="Katzourakis A."/>
            <person name="Burkitt-Gray L."/>
            <person name="Ray D.A."/>
            <person name="Sullivan K.A.M."/>
            <person name="Roscito J.G."/>
            <person name="Kirilenko B.M."/>
            <person name="Davalos L.M."/>
            <person name="Corthals A.P."/>
            <person name="Power M.L."/>
            <person name="Jones G."/>
            <person name="Ransome R.D."/>
            <person name="Dechmann D.K.N."/>
            <person name="Locatelli A.G."/>
            <person name="Puechmaille S.J."/>
            <person name="Fedrigo O."/>
            <person name="Jarvis E.D."/>
            <person name="Hiller M."/>
            <person name="Vernes S.C."/>
            <person name="Myers E.W."/>
            <person name="Teeling E.C."/>
        </authorList>
    </citation>
    <scope>NUCLEOTIDE SEQUENCE [LARGE SCALE GENOMIC DNA]</scope>
    <source>
        <strain evidence="4">MMyoMyo1</strain>
        <tissue evidence="4">Flight muscle</tissue>
    </source>
</reference>
<name>A0A7J8AIZ6_MYOMY</name>
<protein>
    <submittedName>
        <fullName evidence="4">Dynein cytoplasmic 1 heavy chain 1</fullName>
    </submittedName>
</protein>
<evidence type="ECO:0000313" key="5">
    <source>
        <dbReference type="Proteomes" id="UP000527355"/>
    </source>
</evidence>
<dbReference type="FunFam" id="3.10.490.20:FF:000004">
    <property type="entry name" value="Cytoplasmic dynein heavy chain 2"/>
    <property type="match status" value="1"/>
</dbReference>
<dbReference type="Proteomes" id="UP000527355">
    <property type="component" value="Unassembled WGS sequence"/>
</dbReference>
<dbReference type="InterPro" id="IPR041228">
    <property type="entry name" value="Dynein_C"/>
</dbReference>
<feature type="domain" description="Dynein heavy chain AAA lid" evidence="2">
    <location>
        <begin position="387"/>
        <end position="537"/>
    </location>
</feature>
<dbReference type="AlphaFoldDB" id="A0A7J8AIZ6"/>
<dbReference type="VEuPathDB" id="HostDB:GeneID_118659937"/>
<evidence type="ECO:0000259" key="3">
    <source>
        <dbReference type="Pfam" id="PF18199"/>
    </source>
</evidence>
<dbReference type="PANTHER" id="PTHR46532">
    <property type="entry name" value="MALE FERTILITY FACTOR KL5"/>
    <property type="match status" value="1"/>
</dbReference>
<dbReference type="InterPro" id="IPR004273">
    <property type="entry name" value="Dynein_heavy_D6_P-loop"/>
</dbReference>
<sequence>MQEVETVSQQYLPLSTACSSIYFTMESLKQIHFLYQYSLQFFLDIYHNVLYENPNLKGITDHTQRLSIITKDLFQVAFNRVARGMLHQDHITFAMLLARIKLKGTLGEPTYDAEFQHFLRGKEIVLTAGSTPTIQGLTVEQAEAVVRLSCLPAFRDLIAKVQADEQFGIWLDSSSPEQTVPYLWSEESPATPIGQAIHRLLLIQAFRPDRLLAMAHVFVSTNLGESFMSIMEQPLDLTHIVDTEVKPNTPVLMCSVPGYDASGHVEDLAAEQNTQITSIAIGSAEGFNQADKAINTAVKSGRWVMLKNVHLAPGWLMQLEKKLHSLQPHACFRLFLTMEINPKVPVNLLRAGRIFVFEPPPGVKANMLRTFSSIPVARICKSPNERARLYFLLAWFHAIIQERLRYAPLGWSKKYEFGESDLRSACDTVDTWLDDTAKGRQNISPDKIPWSALKTLMAQSIYGGRVDNEFDQRLLNTFLERLFTTKSFDSEFKLACKVDGHKDIQMPDGIRREEFVQWVELLPDTQTPSWLGLPNNAERVLLTTQGVDMISKMLKMQMLEDEDDLAYAETEKKARADSTSDGRPAWMRTLHTTASNWLHLIPQTLSHLKRTVDNIKDPLFRFFEREVKMGAKLLQDVRQDLADVVQVCEGKKKQTNYLRTLINELVKGILPRSWSHYTVPAGMTVIQWVSDFSERIKQLQNISLAAASGGAKELKNIHVCLGGLFVPEAYITATRQYVAQANSWSLEELCLEVNVTTSQNTTLDACSFGVTGLKLQGAMCSNNKLSLSNAISTVLPLTQLRWVKQTNAEKKANVVTLPVYLNFTRADLIFTVDFEIATKEDPRSFYERGVAVLCTE</sequence>
<dbReference type="GO" id="GO:0008569">
    <property type="term" value="F:minus-end-directed microtubule motor activity"/>
    <property type="evidence" value="ECO:0007669"/>
    <property type="project" value="InterPro"/>
</dbReference>
<dbReference type="GO" id="GO:0005858">
    <property type="term" value="C:axonemal dynein complex"/>
    <property type="evidence" value="ECO:0007669"/>
    <property type="project" value="TreeGrafter"/>
</dbReference>
<dbReference type="Pfam" id="PF03028">
    <property type="entry name" value="Dynein_heavy"/>
    <property type="match status" value="1"/>
</dbReference>
<evidence type="ECO:0000259" key="2">
    <source>
        <dbReference type="Pfam" id="PF18198"/>
    </source>
</evidence>
<dbReference type="Gene3D" id="3.40.50.300">
    <property type="entry name" value="P-loop containing nucleotide triphosphate hydrolases"/>
    <property type="match status" value="1"/>
</dbReference>
<dbReference type="Pfam" id="PF18198">
    <property type="entry name" value="AAA_lid_11"/>
    <property type="match status" value="1"/>
</dbReference>
<dbReference type="Gene3D" id="1.20.1270.280">
    <property type="match status" value="1"/>
</dbReference>
<dbReference type="Gene3D" id="1.10.8.1220">
    <property type="match status" value="1"/>
</dbReference>
<dbReference type="InterPro" id="IPR026983">
    <property type="entry name" value="DHC"/>
</dbReference>
<dbReference type="FunFam" id="1.20.1270.280:FF:000004">
    <property type="entry name" value="Cytoplasmic dynein heavy chain 2"/>
    <property type="match status" value="1"/>
</dbReference>
<dbReference type="GO" id="GO:0045505">
    <property type="term" value="F:dynein intermediate chain binding"/>
    <property type="evidence" value="ECO:0007669"/>
    <property type="project" value="InterPro"/>
</dbReference>
<comment type="caution">
    <text evidence="4">The sequence shown here is derived from an EMBL/GenBank/DDBJ whole genome shotgun (WGS) entry which is preliminary data.</text>
</comment>
<dbReference type="FunFam" id="3.40.50.300:FF:000373">
    <property type="entry name" value="Cytoplasmic dynein heavy chain 2"/>
    <property type="match status" value="1"/>
</dbReference>
<evidence type="ECO:0000259" key="1">
    <source>
        <dbReference type="Pfam" id="PF03028"/>
    </source>
</evidence>
<dbReference type="InterPro" id="IPR043160">
    <property type="entry name" value="Dynein_C_barrel"/>
</dbReference>
<dbReference type="EMBL" id="JABWUV010000001">
    <property type="protein sequence ID" value="KAF6386557.1"/>
    <property type="molecule type" value="Genomic_DNA"/>
</dbReference>
<organism evidence="4 5">
    <name type="scientific">Myotis myotis</name>
    <name type="common">Greater mouse-eared bat</name>
    <name type="synonym">Vespertilio myotis</name>
    <dbReference type="NCBI Taxonomy" id="51298"/>
    <lineage>
        <taxon>Eukaryota</taxon>
        <taxon>Metazoa</taxon>
        <taxon>Chordata</taxon>
        <taxon>Craniata</taxon>
        <taxon>Vertebrata</taxon>
        <taxon>Euteleostomi</taxon>
        <taxon>Mammalia</taxon>
        <taxon>Eutheria</taxon>
        <taxon>Laurasiatheria</taxon>
        <taxon>Chiroptera</taxon>
        <taxon>Yangochiroptera</taxon>
        <taxon>Vespertilionidae</taxon>
        <taxon>Myotis</taxon>
    </lineage>
</organism>
<keyword evidence="5" id="KW-1185">Reference proteome</keyword>
<proteinExistence type="predicted"/>
<evidence type="ECO:0000313" key="4">
    <source>
        <dbReference type="EMBL" id="KAF6386557.1"/>
    </source>
</evidence>
<dbReference type="InterPro" id="IPR042219">
    <property type="entry name" value="AAA_lid_11_sf"/>
</dbReference>
<dbReference type="Gene3D" id="3.10.490.20">
    <property type="match status" value="1"/>
</dbReference>
<dbReference type="GO" id="GO:0051959">
    <property type="term" value="F:dynein light intermediate chain binding"/>
    <property type="evidence" value="ECO:0007669"/>
    <property type="project" value="InterPro"/>
</dbReference>
<gene>
    <name evidence="4" type="ORF">mMyoMyo1_004203</name>
</gene>
<dbReference type="Gene3D" id="1.10.8.720">
    <property type="entry name" value="Region D6 of dynein motor"/>
    <property type="match status" value="1"/>
</dbReference>
<dbReference type="PANTHER" id="PTHR46532:SF13">
    <property type="entry name" value="CYTOPLASMIC DYNEIN 1 HEAVY CHAIN 1"/>
    <property type="match status" value="1"/>
</dbReference>
<dbReference type="FunFam" id="1.10.8.1220:FF:000002">
    <property type="entry name" value="cytoplasmic dynein 1 heavy chain 1-like"/>
    <property type="match status" value="1"/>
</dbReference>
<feature type="domain" description="Dynein heavy chain C-terminal" evidence="3">
    <location>
        <begin position="544"/>
        <end position="854"/>
    </location>
</feature>
<feature type="domain" description="Dynein heavy chain region D6 P-loop" evidence="1">
    <location>
        <begin position="247"/>
        <end position="354"/>
    </location>
</feature>
<dbReference type="InterPro" id="IPR041658">
    <property type="entry name" value="AAA_lid_11"/>
</dbReference>
<accession>A0A7J8AIZ6</accession>